<proteinExistence type="predicted"/>
<dbReference type="EnsemblPlants" id="ORUFI09G18850.1">
    <property type="protein sequence ID" value="ORUFI09G18850.1"/>
    <property type="gene ID" value="ORUFI09G18850"/>
</dbReference>
<keyword evidence="2" id="KW-1185">Reference proteome</keyword>
<protein>
    <submittedName>
        <fullName evidence="1">Uncharacterized protein</fullName>
    </submittedName>
</protein>
<organism evidence="1 2">
    <name type="scientific">Oryza rufipogon</name>
    <name type="common">Brownbeard rice</name>
    <name type="synonym">Asian wild rice</name>
    <dbReference type="NCBI Taxonomy" id="4529"/>
    <lineage>
        <taxon>Eukaryota</taxon>
        <taxon>Viridiplantae</taxon>
        <taxon>Streptophyta</taxon>
        <taxon>Embryophyta</taxon>
        <taxon>Tracheophyta</taxon>
        <taxon>Spermatophyta</taxon>
        <taxon>Magnoliopsida</taxon>
        <taxon>Liliopsida</taxon>
        <taxon>Poales</taxon>
        <taxon>Poaceae</taxon>
        <taxon>BOP clade</taxon>
        <taxon>Oryzoideae</taxon>
        <taxon>Oryzeae</taxon>
        <taxon>Oryzinae</taxon>
        <taxon>Oryza</taxon>
    </lineage>
</organism>
<dbReference type="HOGENOM" id="CLU_2816966_0_0_1"/>
<reference evidence="1" key="2">
    <citation type="submission" date="2015-06" db="UniProtKB">
        <authorList>
            <consortium name="EnsemblPlants"/>
        </authorList>
    </citation>
    <scope>IDENTIFICATION</scope>
</reference>
<evidence type="ECO:0000313" key="2">
    <source>
        <dbReference type="Proteomes" id="UP000008022"/>
    </source>
</evidence>
<reference evidence="2" key="1">
    <citation type="submission" date="2013-06" db="EMBL/GenBank/DDBJ databases">
        <authorList>
            <person name="Zhao Q."/>
        </authorList>
    </citation>
    <scope>NUCLEOTIDE SEQUENCE</scope>
    <source>
        <strain evidence="2">cv. W1943</strain>
    </source>
</reference>
<dbReference type="Gramene" id="ORUFI09G18850.1">
    <property type="protein sequence ID" value="ORUFI09G18850.1"/>
    <property type="gene ID" value="ORUFI09G18850"/>
</dbReference>
<sequence length="67" mass="7388">MAKVVAEDGCSEISMEVSVAAVIPRRGPVGLPRNETEPQEETHTNRTVIARLSRAEFVSKFRHGLIN</sequence>
<dbReference type="Proteomes" id="UP000008022">
    <property type="component" value="Unassembled WGS sequence"/>
</dbReference>
<evidence type="ECO:0000313" key="1">
    <source>
        <dbReference type="EnsemblPlants" id="ORUFI09G18850.1"/>
    </source>
</evidence>
<accession>A0A0E0QU96</accession>
<dbReference type="AlphaFoldDB" id="A0A0E0QU96"/>
<name>A0A0E0QU96_ORYRU</name>